<keyword evidence="11 13" id="KW-0472">Membrane</keyword>
<evidence type="ECO:0000256" key="9">
    <source>
        <dbReference type="ARBA" id="ARBA00023004"/>
    </source>
</evidence>
<dbReference type="AlphaFoldDB" id="A0A8D9BJN9"/>
<comment type="subunit">
    <text evidence="13">Component of the cytochrome c oxidase (complex IV, CIV), a multisubunit enzyme composed of a catalytic core of 3 subunits and several supernumerary subunits. The complex exists as a monomer or a dimer and forms supercomplexes (SCs) in the inner mitochondrial membrane with ubiquinol-cytochrome c oxidoreductase (cytochrome b-c1 complex, complex III, CIII).</text>
</comment>
<evidence type="ECO:0000256" key="10">
    <source>
        <dbReference type="ARBA" id="ARBA00023128"/>
    </source>
</evidence>
<evidence type="ECO:0000256" key="5">
    <source>
        <dbReference type="ARBA" id="ARBA00022617"/>
    </source>
</evidence>
<proteinExistence type="inferred from homology"/>
<dbReference type="PANTHER" id="PTHR14200">
    <property type="entry name" value="CYTOCHROME C OXIDASE POLYPEPTIDE"/>
    <property type="match status" value="1"/>
</dbReference>
<dbReference type="InterPro" id="IPR003204">
    <property type="entry name" value="Cyt_c_oxidase_su5A/6"/>
</dbReference>
<reference evidence="14" key="1">
    <citation type="submission" date="2021-05" db="EMBL/GenBank/DDBJ databases">
        <authorList>
            <person name="Alioto T."/>
            <person name="Alioto T."/>
            <person name="Gomez Garrido J."/>
        </authorList>
    </citation>
    <scope>NUCLEOTIDE SEQUENCE</scope>
</reference>
<dbReference type="GO" id="GO:0006123">
    <property type="term" value="P:mitochondrial electron transport, cytochrome c to oxygen"/>
    <property type="evidence" value="ECO:0007669"/>
    <property type="project" value="UniProtKB-UniRule"/>
</dbReference>
<evidence type="ECO:0000256" key="7">
    <source>
        <dbReference type="ARBA" id="ARBA00022792"/>
    </source>
</evidence>
<protein>
    <recommendedName>
        <fullName evidence="4 13">Cytochrome c oxidase subunit 5A, mitochondrial</fullName>
    </recommendedName>
    <alternativeName>
        <fullName evidence="12 13">Cytochrome c oxidase polypeptide Va</fullName>
    </alternativeName>
</protein>
<evidence type="ECO:0000256" key="4">
    <source>
        <dbReference type="ARBA" id="ARBA00021968"/>
    </source>
</evidence>
<dbReference type="GO" id="GO:0045277">
    <property type="term" value="C:respiratory chain complex IV"/>
    <property type="evidence" value="ECO:0007669"/>
    <property type="project" value="UniProtKB-UniRule"/>
</dbReference>
<evidence type="ECO:0000256" key="3">
    <source>
        <dbReference type="ARBA" id="ARBA00007972"/>
    </source>
</evidence>
<dbReference type="UniPathway" id="UPA00705"/>
<evidence type="ECO:0000256" key="1">
    <source>
        <dbReference type="ARBA" id="ARBA00004443"/>
    </source>
</evidence>
<keyword evidence="9 13" id="KW-0408">Iron</keyword>
<evidence type="ECO:0000256" key="8">
    <source>
        <dbReference type="ARBA" id="ARBA00022946"/>
    </source>
</evidence>
<dbReference type="CDD" id="cd00923">
    <property type="entry name" value="Cyt_c_Oxidase_Va"/>
    <property type="match status" value="1"/>
</dbReference>
<accession>A0A8D9BJN9</accession>
<dbReference type="GO" id="GO:0005743">
    <property type="term" value="C:mitochondrial inner membrane"/>
    <property type="evidence" value="ECO:0007669"/>
    <property type="project" value="UniProtKB-SubCell"/>
</dbReference>
<evidence type="ECO:0000256" key="11">
    <source>
        <dbReference type="ARBA" id="ARBA00023136"/>
    </source>
</evidence>
<sequence length="156" mass="17783">MFRTLASRLATSSSHVLRQTAVQKVQPLTFAPTRFMSDAVHESDEEYIKRFESFFNQPSLDGWDIRRGLTELSTDDGVPDPVIIISALKAIRRVNDYALAIRFLESCEFKTGPSHDKIWPYILQEITPTLKELSIETPAQLGYDKPELGLEDIHDM</sequence>
<dbReference type="GO" id="GO:0046872">
    <property type="term" value="F:metal ion binding"/>
    <property type="evidence" value="ECO:0007669"/>
    <property type="project" value="UniProtKB-UniRule"/>
</dbReference>
<comment type="function">
    <text evidence="13">Component of the cytochrome c oxidase, the last enzyme in the mitochondrial electron transport chain which drives oxidative phosphorylation. The respiratory chain contains 3 multisubunit complexes succinate dehydrogenase (complex II, CII), ubiquinol-cytochrome c oxidoreductase (cytochrome b-c1 complex, complex III, CIII) and cytochrome c oxidase (complex IV, CIV), that cooperate to transfer electrons derived from NADH and succinate to molecular oxygen, creating an electrochemical gradient over the inner membrane that drives transmembrane transport and the ATP synthase. Cytochrome c oxidase is the component of the respiratory chain that catalyzes the reduction of oxygen to water. Electrons originating from reduced cytochrome c in the intermembrane space (IMS) are transferred via the dinuclear copper A center (CU(A)) of subunit 2 and heme A of subunit 1 to the active site in subunit 1, a binuclear center (BNC) formed by heme A3 and copper B (CU(B)). The BNC reduces molecular oxygen to 2 water molecules using 4 electrons from cytochrome c in the IMS and 4 protons from the mitochondrial matrix.</text>
</comment>
<dbReference type="Gene3D" id="1.25.40.40">
    <property type="entry name" value="Cytochrome c oxidase, subunit Va/VI"/>
    <property type="match status" value="1"/>
</dbReference>
<evidence type="ECO:0000256" key="2">
    <source>
        <dbReference type="ARBA" id="ARBA00004673"/>
    </source>
</evidence>
<keyword evidence="6 13" id="KW-0479">Metal-binding</keyword>
<evidence type="ECO:0000313" key="14">
    <source>
        <dbReference type="EMBL" id="CAG6786393.1"/>
    </source>
</evidence>
<dbReference type="InterPro" id="IPR036545">
    <property type="entry name" value="Cyt_c_oxidase_su5A/6_sf"/>
</dbReference>
<dbReference type="EMBL" id="HBUF01647955">
    <property type="protein sequence ID" value="CAG6786393.1"/>
    <property type="molecule type" value="Transcribed_RNA"/>
</dbReference>
<keyword evidence="10 13" id="KW-0496">Mitochondrion</keyword>
<evidence type="ECO:0000256" key="6">
    <source>
        <dbReference type="ARBA" id="ARBA00022723"/>
    </source>
</evidence>
<keyword evidence="8 13" id="KW-0809">Transit peptide</keyword>
<evidence type="ECO:0000256" key="13">
    <source>
        <dbReference type="RuleBase" id="RU368103"/>
    </source>
</evidence>
<keyword evidence="7 13" id="KW-0999">Mitochondrion inner membrane</keyword>
<name>A0A8D9BJN9_9HEMI</name>
<comment type="subcellular location">
    <subcellularLocation>
        <location evidence="1 13">Mitochondrion inner membrane</location>
        <topology evidence="1 13">Peripheral membrane protein</topology>
        <orientation evidence="1 13">Matrix side</orientation>
    </subcellularLocation>
</comment>
<comment type="similarity">
    <text evidence="3 13">Belongs to the cytochrome c oxidase subunit 5A family.</text>
</comment>
<keyword evidence="5 13" id="KW-0349">Heme</keyword>
<dbReference type="Pfam" id="PF02284">
    <property type="entry name" value="COX5A"/>
    <property type="match status" value="1"/>
</dbReference>
<evidence type="ECO:0000256" key="12">
    <source>
        <dbReference type="ARBA" id="ARBA00031049"/>
    </source>
</evidence>
<organism evidence="14">
    <name type="scientific">Cacopsylla melanoneura</name>
    <dbReference type="NCBI Taxonomy" id="428564"/>
    <lineage>
        <taxon>Eukaryota</taxon>
        <taxon>Metazoa</taxon>
        <taxon>Ecdysozoa</taxon>
        <taxon>Arthropoda</taxon>
        <taxon>Hexapoda</taxon>
        <taxon>Insecta</taxon>
        <taxon>Pterygota</taxon>
        <taxon>Neoptera</taxon>
        <taxon>Paraneoptera</taxon>
        <taxon>Hemiptera</taxon>
        <taxon>Sternorrhyncha</taxon>
        <taxon>Psylloidea</taxon>
        <taxon>Psyllidae</taxon>
        <taxon>Psyllinae</taxon>
        <taxon>Cacopsylla</taxon>
    </lineage>
</organism>
<comment type="pathway">
    <text evidence="2 13">Energy metabolism; oxidative phosphorylation.</text>
</comment>
<dbReference type="PANTHER" id="PTHR14200:SF11">
    <property type="entry name" value="CYTOCHROME C OXIDASE SUBUNIT 5A, MITOCHONDRIAL"/>
    <property type="match status" value="1"/>
</dbReference>
<dbReference type="SUPFAM" id="SSF48479">
    <property type="entry name" value="Cytochrome c oxidase subunit E"/>
    <property type="match status" value="1"/>
</dbReference>